<evidence type="ECO:0000313" key="3">
    <source>
        <dbReference type="Proteomes" id="UP000275078"/>
    </source>
</evidence>
<proteinExistence type="predicted"/>
<dbReference type="Proteomes" id="UP000275078">
    <property type="component" value="Unassembled WGS sequence"/>
</dbReference>
<dbReference type="EMBL" id="ML119651">
    <property type="protein sequence ID" value="RPA85947.1"/>
    <property type="molecule type" value="Genomic_DNA"/>
</dbReference>
<reference evidence="2 3" key="1">
    <citation type="journal article" date="2018" name="Nat. Ecol. Evol.">
        <title>Pezizomycetes genomes reveal the molecular basis of ectomycorrhizal truffle lifestyle.</title>
        <authorList>
            <person name="Murat C."/>
            <person name="Payen T."/>
            <person name="Noel B."/>
            <person name="Kuo A."/>
            <person name="Morin E."/>
            <person name="Chen J."/>
            <person name="Kohler A."/>
            <person name="Krizsan K."/>
            <person name="Balestrini R."/>
            <person name="Da Silva C."/>
            <person name="Montanini B."/>
            <person name="Hainaut M."/>
            <person name="Levati E."/>
            <person name="Barry K.W."/>
            <person name="Belfiori B."/>
            <person name="Cichocki N."/>
            <person name="Clum A."/>
            <person name="Dockter R.B."/>
            <person name="Fauchery L."/>
            <person name="Guy J."/>
            <person name="Iotti M."/>
            <person name="Le Tacon F."/>
            <person name="Lindquist E.A."/>
            <person name="Lipzen A."/>
            <person name="Malagnac F."/>
            <person name="Mello A."/>
            <person name="Molinier V."/>
            <person name="Miyauchi S."/>
            <person name="Poulain J."/>
            <person name="Riccioni C."/>
            <person name="Rubini A."/>
            <person name="Sitrit Y."/>
            <person name="Splivallo R."/>
            <person name="Traeger S."/>
            <person name="Wang M."/>
            <person name="Zifcakova L."/>
            <person name="Wipf D."/>
            <person name="Zambonelli A."/>
            <person name="Paolocci F."/>
            <person name="Nowrousian M."/>
            <person name="Ottonello S."/>
            <person name="Baldrian P."/>
            <person name="Spatafora J.W."/>
            <person name="Henrissat B."/>
            <person name="Nagy L.G."/>
            <person name="Aury J.M."/>
            <person name="Wincker P."/>
            <person name="Grigoriev I.V."/>
            <person name="Bonfante P."/>
            <person name="Martin F.M."/>
        </authorList>
    </citation>
    <scope>NUCLEOTIDE SEQUENCE [LARGE SCALE GENOMIC DNA]</scope>
    <source>
        <strain evidence="2 3">RN42</strain>
    </source>
</reference>
<feature type="region of interest" description="Disordered" evidence="1">
    <location>
        <begin position="1"/>
        <end position="75"/>
    </location>
</feature>
<organism evidence="2 3">
    <name type="scientific">Ascobolus immersus RN42</name>
    <dbReference type="NCBI Taxonomy" id="1160509"/>
    <lineage>
        <taxon>Eukaryota</taxon>
        <taxon>Fungi</taxon>
        <taxon>Dikarya</taxon>
        <taxon>Ascomycota</taxon>
        <taxon>Pezizomycotina</taxon>
        <taxon>Pezizomycetes</taxon>
        <taxon>Pezizales</taxon>
        <taxon>Ascobolaceae</taxon>
        <taxon>Ascobolus</taxon>
    </lineage>
</organism>
<name>A0A3N4IKJ9_ASCIM</name>
<protein>
    <submittedName>
        <fullName evidence="2">Uncharacterized protein</fullName>
    </submittedName>
</protein>
<evidence type="ECO:0000256" key="1">
    <source>
        <dbReference type="SAM" id="MobiDB-lite"/>
    </source>
</evidence>
<feature type="compositionally biased region" description="Basic and acidic residues" evidence="1">
    <location>
        <begin position="53"/>
        <end position="62"/>
    </location>
</feature>
<dbReference type="AlphaFoldDB" id="A0A3N4IKJ9"/>
<sequence length="158" mass="17890">MVDPILVNKRSRPVLTIDHPTDSPQLPAPSLSRNPSYATTSQPVSLALISEQAPHDPAKPRIEVSTTGTRQPSSRSISLEIHILKPSTSFITLEEQARRKRAKLHQRLLRGTSEPDFRARTRDMNEEMRYLGAWTEEDGYRKSFVGECYSYDANRIGD</sequence>
<gene>
    <name evidence="2" type="ORF">BJ508DRAFT_373149</name>
</gene>
<accession>A0A3N4IKJ9</accession>
<keyword evidence="3" id="KW-1185">Reference proteome</keyword>
<evidence type="ECO:0000313" key="2">
    <source>
        <dbReference type="EMBL" id="RPA85947.1"/>
    </source>
</evidence>
<feature type="compositionally biased region" description="Polar residues" evidence="1">
    <location>
        <begin position="64"/>
        <end position="75"/>
    </location>
</feature>
<feature type="compositionally biased region" description="Polar residues" evidence="1">
    <location>
        <begin position="31"/>
        <end position="44"/>
    </location>
</feature>